<feature type="signal peptide" evidence="3">
    <location>
        <begin position="1"/>
        <end position="27"/>
    </location>
</feature>
<dbReference type="Proteomes" id="UP000008370">
    <property type="component" value="Unassembled WGS sequence"/>
</dbReference>
<feature type="compositionally biased region" description="Polar residues" evidence="2">
    <location>
        <begin position="484"/>
        <end position="493"/>
    </location>
</feature>
<reference evidence="4 5" key="1">
    <citation type="journal article" date="2012" name="BMC Genomics">
        <title>Comparative genomics of the white-rot fungi, Phanerochaete carnosa and P. chrysosporium, to elucidate the genetic basis of the distinct wood types they colonize.</title>
        <authorList>
            <person name="Suzuki H."/>
            <person name="MacDonald J."/>
            <person name="Syed K."/>
            <person name="Salamov A."/>
            <person name="Hori C."/>
            <person name="Aerts A."/>
            <person name="Henrissat B."/>
            <person name="Wiebenga A."/>
            <person name="vanKuyk P.A."/>
            <person name="Barry K."/>
            <person name="Lindquist E."/>
            <person name="LaButti K."/>
            <person name="Lapidus A."/>
            <person name="Lucas S."/>
            <person name="Coutinho P."/>
            <person name="Gong Y."/>
            <person name="Samejima M."/>
            <person name="Mahadevan R."/>
            <person name="Abou-Zaid M."/>
            <person name="de Vries R.P."/>
            <person name="Igarashi K."/>
            <person name="Yadav J.S."/>
            <person name="Grigoriev I.V."/>
            <person name="Master E.R."/>
        </authorList>
    </citation>
    <scope>NUCLEOTIDE SEQUENCE [LARGE SCALE GENOMIC DNA]</scope>
    <source>
        <strain evidence="4 5">HHB-10118-sp</strain>
    </source>
</reference>
<dbReference type="Gene3D" id="3.40.50.2000">
    <property type="entry name" value="Glycogen Phosphorylase B"/>
    <property type="match status" value="2"/>
</dbReference>
<evidence type="ECO:0000256" key="3">
    <source>
        <dbReference type="SAM" id="SignalP"/>
    </source>
</evidence>
<dbReference type="GO" id="GO:0008194">
    <property type="term" value="F:UDP-glycosyltransferase activity"/>
    <property type="evidence" value="ECO:0007669"/>
    <property type="project" value="InterPro"/>
</dbReference>
<dbReference type="OrthoDB" id="5835829at2759"/>
<dbReference type="InParanoid" id="K5WJA8"/>
<evidence type="ECO:0000256" key="2">
    <source>
        <dbReference type="SAM" id="MobiDB-lite"/>
    </source>
</evidence>
<dbReference type="GeneID" id="18912375"/>
<sequence>MPSSHLVIAAYFAWGTGLLFLPIPDLAVDFYSCQGHIRPLCTLSARLVKLQDLHITYLIDRPLHGKVTAELSRNFEDGEEEFESRIRVVGLDYNEKNPMDLAEFQRSFERQFRVLADDVLLVDLFGGYQLLQIARRLGPDTKVWASGSFFGIALCSLFGPFGPDSRGHLQRLVAQHMAATGQDLMSAALEVVASPSDQVDQVPGLPPVFKYESFPQERIVESPFVGLFHMDAASLIHECDALVSSTSAIYEPKECIKALNDFFALTSRKMYLVGPLITDTKRSSRLETEGAAKSPELLAFMQNALKTHGEKSLIYISFGTFFWSTQPDRLWTVLDVLMEKKIPFILSHASPFAKVPDEIVEKVKASSLGFLTTWAPQQTILEHSVTGWFMTHGGFNSITESIAAGVPMICWPFSADQPVDTLLLTENLGVAYELTDVRSGSWGLKPVYRTGKAPTATLDAVRAEANAVLDKAFSEDGAEKRANTQKLKNMSSEQWKEGGPSRIAAQQLLDDLH</sequence>
<gene>
    <name evidence="4" type="ORF">PHACADRAFT_205698</name>
</gene>
<evidence type="ECO:0000313" key="4">
    <source>
        <dbReference type="EMBL" id="EKM59480.1"/>
    </source>
</evidence>
<dbReference type="KEGG" id="pco:PHACADRAFT_205698"/>
<proteinExistence type="predicted"/>
<dbReference type="PANTHER" id="PTHR48045">
    <property type="entry name" value="UDP-GLYCOSYLTRANSFERASE 72B1"/>
    <property type="match status" value="1"/>
</dbReference>
<dbReference type="HOGENOM" id="CLU_001724_12_1_1"/>
<organism evidence="4 5">
    <name type="scientific">Phanerochaete carnosa (strain HHB-10118-sp)</name>
    <name type="common">White-rot fungus</name>
    <name type="synonym">Peniophora carnosa</name>
    <dbReference type="NCBI Taxonomy" id="650164"/>
    <lineage>
        <taxon>Eukaryota</taxon>
        <taxon>Fungi</taxon>
        <taxon>Dikarya</taxon>
        <taxon>Basidiomycota</taxon>
        <taxon>Agaricomycotina</taxon>
        <taxon>Agaricomycetes</taxon>
        <taxon>Polyporales</taxon>
        <taxon>Phanerochaetaceae</taxon>
        <taxon>Phanerochaete</taxon>
    </lineage>
</organism>
<dbReference type="EMBL" id="JH930469">
    <property type="protein sequence ID" value="EKM59480.1"/>
    <property type="molecule type" value="Genomic_DNA"/>
</dbReference>
<feature type="chain" id="PRO_5003885636" evidence="3">
    <location>
        <begin position="28"/>
        <end position="513"/>
    </location>
</feature>
<name>K5WJA8_PHACS</name>
<dbReference type="AlphaFoldDB" id="K5WJA8"/>
<evidence type="ECO:0000256" key="1">
    <source>
        <dbReference type="ARBA" id="ARBA00022679"/>
    </source>
</evidence>
<dbReference type="SUPFAM" id="SSF53756">
    <property type="entry name" value="UDP-Glycosyltransferase/glycogen phosphorylase"/>
    <property type="match status" value="1"/>
</dbReference>
<feature type="region of interest" description="Disordered" evidence="2">
    <location>
        <begin position="479"/>
        <end position="500"/>
    </location>
</feature>
<dbReference type="CDD" id="cd03784">
    <property type="entry name" value="GT1_Gtf-like"/>
    <property type="match status" value="1"/>
</dbReference>
<keyword evidence="5" id="KW-1185">Reference proteome</keyword>
<dbReference type="Pfam" id="PF00201">
    <property type="entry name" value="UDPGT"/>
    <property type="match status" value="1"/>
</dbReference>
<dbReference type="RefSeq" id="XP_007392040.1">
    <property type="nucleotide sequence ID" value="XM_007391978.1"/>
</dbReference>
<protein>
    <submittedName>
        <fullName evidence="4">Glycosyltransferase family 1 protein</fullName>
    </submittedName>
</protein>
<accession>K5WJA8</accession>
<keyword evidence="1 4" id="KW-0808">Transferase</keyword>
<dbReference type="InterPro" id="IPR002213">
    <property type="entry name" value="UDP_glucos_trans"/>
</dbReference>
<dbReference type="PANTHER" id="PTHR48045:SF31">
    <property type="entry name" value="UDP-GLYCOSYLTRANSFERASE 76B1-LIKE"/>
    <property type="match status" value="1"/>
</dbReference>
<evidence type="ECO:0000313" key="5">
    <source>
        <dbReference type="Proteomes" id="UP000008370"/>
    </source>
</evidence>
<keyword evidence="3" id="KW-0732">Signal</keyword>